<protein>
    <submittedName>
        <fullName evidence="1">Uncharacterized protein</fullName>
    </submittedName>
</protein>
<dbReference type="Proteomes" id="UP000734854">
    <property type="component" value="Unassembled WGS sequence"/>
</dbReference>
<accession>A0A8J5HK11</accession>
<name>A0A8J5HK11_ZINOF</name>
<dbReference type="EMBL" id="JACMSC010000003">
    <property type="protein sequence ID" value="KAG6528853.1"/>
    <property type="molecule type" value="Genomic_DNA"/>
</dbReference>
<dbReference type="AlphaFoldDB" id="A0A8J5HK11"/>
<evidence type="ECO:0000313" key="2">
    <source>
        <dbReference type="Proteomes" id="UP000734854"/>
    </source>
</evidence>
<evidence type="ECO:0000313" key="1">
    <source>
        <dbReference type="EMBL" id="KAG6528853.1"/>
    </source>
</evidence>
<gene>
    <name evidence="1" type="ORF">ZIOFF_011045</name>
</gene>
<organism evidence="1 2">
    <name type="scientific">Zingiber officinale</name>
    <name type="common">Ginger</name>
    <name type="synonym">Amomum zingiber</name>
    <dbReference type="NCBI Taxonomy" id="94328"/>
    <lineage>
        <taxon>Eukaryota</taxon>
        <taxon>Viridiplantae</taxon>
        <taxon>Streptophyta</taxon>
        <taxon>Embryophyta</taxon>
        <taxon>Tracheophyta</taxon>
        <taxon>Spermatophyta</taxon>
        <taxon>Magnoliopsida</taxon>
        <taxon>Liliopsida</taxon>
        <taxon>Zingiberales</taxon>
        <taxon>Zingiberaceae</taxon>
        <taxon>Zingiber</taxon>
    </lineage>
</organism>
<comment type="caution">
    <text evidence="1">The sequence shown here is derived from an EMBL/GenBank/DDBJ whole genome shotgun (WGS) entry which is preliminary data.</text>
</comment>
<reference evidence="1 2" key="1">
    <citation type="submission" date="2020-08" db="EMBL/GenBank/DDBJ databases">
        <title>Plant Genome Project.</title>
        <authorList>
            <person name="Zhang R.-G."/>
        </authorList>
    </citation>
    <scope>NUCLEOTIDE SEQUENCE [LARGE SCALE GENOMIC DNA]</scope>
    <source>
        <tissue evidence="1">Rhizome</tissue>
    </source>
</reference>
<sequence length="286" mass="32041">MSESYFITKGTLSYKEVVQTTEQIESPVIGFAEPSKFQGPNSGNFAIIKHNNTQLQLLVQIAESLKDIQGDLKTVLEQTRKGATTSFIPDELIDKLKGLSLTEKPKEKKGQLRGFRDPYKILEEEQTKLKKQEEGTMSLIVFRDNRWIGDQTILATMEVDLTQGSQLVYVIPNIMLTIGDFYRNIQVSILTRGYDQWRGGDANLLITRAEPIWDIYDDEWFNPFAATTEDGGEELLAVGIDTAIGPEDGGEELLVAGIDTAAGPAEPVETNMDYPNPRRLMYQQEG</sequence>
<keyword evidence="2" id="KW-1185">Reference proteome</keyword>
<proteinExistence type="predicted"/>